<dbReference type="Gene3D" id="3.30.1490.270">
    <property type="match status" value="1"/>
</dbReference>
<dbReference type="EMBL" id="DYZA01000233">
    <property type="protein sequence ID" value="HJD98236.1"/>
    <property type="molecule type" value="Genomic_DNA"/>
</dbReference>
<dbReference type="InterPro" id="IPR051680">
    <property type="entry name" value="ATP-dep_Glu-Cys_Ligase-2"/>
</dbReference>
<sequence length="447" mass="50932">MYSLVESREAVNNWLERYGVRFGIYKNGKFKEQLFPFDPIPRVITPEEWAYLEKGLSQRVRALNLFLADIYGEKNIIKNDIVPKSFVYASKGYLPQCEGIRPPHGVFAHIAGIDLVQAKDGQWFVLEDNLRIPSGASYPLIARSIARKVSPETFSANHIEDNRDYPRLLKNMMDSMNVNGGLNVVFTPGRYNSAFFEHSYLAERTGSVLAFPGDLIVEDNHVYYQGIFHEKTLVGAIYRRVSDEYLDPMFFEPTSLLGVPNLMQAYAAGNVALLNSPGNGVADDKGLYYFVPRMVEYYLGEKAILQNAPTYLPYYEEDRKYVLVNTEKLVIKDVSEAGGYGVVFGRDLERDRLEKLKELIISEPRRWIAQEVINFKDLETMENHGVVYRKADLRAFVLSSADNTVVWKSGLTRFARQADSFVVNSSQGGGFKDTWVMRDHQSLPQSF</sequence>
<dbReference type="PANTHER" id="PTHR34595:SF7">
    <property type="entry name" value="SLL1039 PROTEIN"/>
    <property type="match status" value="1"/>
</dbReference>
<protein>
    <submittedName>
        <fullName evidence="2">Circularly permuted type 2 ATP-grasp protein</fullName>
    </submittedName>
</protein>
<dbReference type="Proteomes" id="UP000698963">
    <property type="component" value="Unassembled WGS sequence"/>
</dbReference>
<name>A0A921AYI6_9BACT</name>
<dbReference type="InterPro" id="IPR016450">
    <property type="entry name" value="UCP005522"/>
</dbReference>
<dbReference type="PIRSF" id="PIRSF005522">
    <property type="entry name" value="UCP005522"/>
    <property type="match status" value="1"/>
</dbReference>
<evidence type="ECO:0000313" key="2">
    <source>
        <dbReference type="EMBL" id="HJD98236.1"/>
    </source>
</evidence>
<gene>
    <name evidence="2" type="ORF">K8W16_11400</name>
</gene>
<dbReference type="InterPro" id="IPR025841">
    <property type="entry name" value="CP_ATPgrasp_2"/>
</dbReference>
<reference evidence="2" key="2">
    <citation type="submission" date="2021-09" db="EMBL/GenBank/DDBJ databases">
        <authorList>
            <person name="Gilroy R."/>
        </authorList>
    </citation>
    <scope>NUCLEOTIDE SEQUENCE</scope>
    <source>
        <strain evidence="2">ChiGjej2B2-19336</strain>
    </source>
</reference>
<dbReference type="AlphaFoldDB" id="A0A921AYI6"/>
<evidence type="ECO:0000313" key="3">
    <source>
        <dbReference type="Proteomes" id="UP000698963"/>
    </source>
</evidence>
<dbReference type="SUPFAM" id="SSF56059">
    <property type="entry name" value="Glutathione synthetase ATP-binding domain-like"/>
    <property type="match status" value="1"/>
</dbReference>
<feature type="domain" description="Circularly permuted ATP-grasp type 2" evidence="1">
    <location>
        <begin position="41"/>
        <end position="415"/>
    </location>
</feature>
<proteinExistence type="predicted"/>
<dbReference type="Gene3D" id="3.40.50.11290">
    <property type="match status" value="1"/>
</dbReference>
<dbReference type="PANTHER" id="PTHR34595">
    <property type="entry name" value="BLR5612 PROTEIN"/>
    <property type="match status" value="1"/>
</dbReference>
<dbReference type="Pfam" id="PF14403">
    <property type="entry name" value="CP_ATPgrasp_2"/>
    <property type="match status" value="1"/>
</dbReference>
<dbReference type="RefSeq" id="WP_304123891.1">
    <property type="nucleotide sequence ID" value="NZ_DYZA01000233.1"/>
</dbReference>
<organism evidence="2 3">
    <name type="scientific">Mailhella massiliensis</name>
    <dbReference type="NCBI Taxonomy" id="1903261"/>
    <lineage>
        <taxon>Bacteria</taxon>
        <taxon>Pseudomonadati</taxon>
        <taxon>Thermodesulfobacteriota</taxon>
        <taxon>Desulfovibrionia</taxon>
        <taxon>Desulfovibrionales</taxon>
        <taxon>Desulfovibrionaceae</taxon>
        <taxon>Mailhella</taxon>
    </lineage>
</organism>
<accession>A0A921AYI6</accession>
<evidence type="ECO:0000259" key="1">
    <source>
        <dbReference type="Pfam" id="PF14403"/>
    </source>
</evidence>
<comment type="caution">
    <text evidence="2">The sequence shown here is derived from an EMBL/GenBank/DDBJ whole genome shotgun (WGS) entry which is preliminary data.</text>
</comment>
<reference evidence="2" key="1">
    <citation type="journal article" date="2021" name="PeerJ">
        <title>Extensive microbial diversity within the chicken gut microbiome revealed by metagenomics and culture.</title>
        <authorList>
            <person name="Gilroy R."/>
            <person name="Ravi A."/>
            <person name="Getino M."/>
            <person name="Pursley I."/>
            <person name="Horton D.L."/>
            <person name="Alikhan N.F."/>
            <person name="Baker D."/>
            <person name="Gharbi K."/>
            <person name="Hall N."/>
            <person name="Watson M."/>
            <person name="Adriaenssens E.M."/>
            <person name="Foster-Nyarko E."/>
            <person name="Jarju S."/>
            <person name="Secka A."/>
            <person name="Antonio M."/>
            <person name="Oren A."/>
            <person name="Chaudhuri R.R."/>
            <person name="La Ragione R."/>
            <person name="Hildebrand F."/>
            <person name="Pallen M.J."/>
        </authorList>
    </citation>
    <scope>NUCLEOTIDE SEQUENCE</scope>
    <source>
        <strain evidence="2">ChiGjej2B2-19336</strain>
    </source>
</reference>